<organism evidence="2 3">
    <name type="scientific">Actinomadura fulvescens</name>
    <dbReference type="NCBI Taxonomy" id="46160"/>
    <lineage>
        <taxon>Bacteria</taxon>
        <taxon>Bacillati</taxon>
        <taxon>Actinomycetota</taxon>
        <taxon>Actinomycetes</taxon>
        <taxon>Streptosporangiales</taxon>
        <taxon>Thermomonosporaceae</taxon>
        <taxon>Actinomadura</taxon>
    </lineage>
</organism>
<comment type="caution">
    <text evidence="2">The sequence shown here is derived from an EMBL/GenBank/DDBJ whole genome shotgun (WGS) entry which is preliminary data.</text>
</comment>
<accession>A0ABP6CVP6</accession>
<dbReference type="RefSeq" id="WP_344547051.1">
    <property type="nucleotide sequence ID" value="NZ_BAAATD010000012.1"/>
</dbReference>
<dbReference type="InterPro" id="IPR046858">
    <property type="entry name" value="ChrB_N"/>
</dbReference>
<feature type="domain" description="ChrB N-terminal" evidence="1">
    <location>
        <begin position="25"/>
        <end position="165"/>
    </location>
</feature>
<sequence length="171" mass="19289">MLARDKPGEWVLLSYRLPREPSTPRISVWRKLRRLGVAQISDGLVALPADARTREHLEWIADEVTDAGGNATIWLARPTSALQERELTKQMAATRAEEYDTVKRQAADAAETTRSGSAERQAAVRRLRAELRRIGRRDYFPPPEREQARTAVQALVGHDTAEQVHAREETA</sequence>
<proteinExistence type="predicted"/>
<dbReference type="Pfam" id="PF20229">
    <property type="entry name" value="ChrB_N"/>
    <property type="match status" value="1"/>
</dbReference>
<evidence type="ECO:0000259" key="1">
    <source>
        <dbReference type="Pfam" id="PF20229"/>
    </source>
</evidence>
<keyword evidence="3" id="KW-1185">Reference proteome</keyword>
<gene>
    <name evidence="2" type="ORF">GCM10010411_72960</name>
</gene>
<dbReference type="Proteomes" id="UP001501509">
    <property type="component" value="Unassembled WGS sequence"/>
</dbReference>
<evidence type="ECO:0000313" key="2">
    <source>
        <dbReference type="EMBL" id="GAA2625622.1"/>
    </source>
</evidence>
<reference evidence="3" key="1">
    <citation type="journal article" date="2019" name="Int. J. Syst. Evol. Microbiol.">
        <title>The Global Catalogue of Microorganisms (GCM) 10K type strain sequencing project: providing services to taxonomists for standard genome sequencing and annotation.</title>
        <authorList>
            <consortium name="The Broad Institute Genomics Platform"/>
            <consortium name="The Broad Institute Genome Sequencing Center for Infectious Disease"/>
            <person name="Wu L."/>
            <person name="Ma J."/>
        </authorList>
    </citation>
    <scope>NUCLEOTIDE SEQUENCE [LARGE SCALE GENOMIC DNA]</scope>
    <source>
        <strain evidence="3">JCM 6833</strain>
    </source>
</reference>
<evidence type="ECO:0000313" key="3">
    <source>
        <dbReference type="Proteomes" id="UP001501509"/>
    </source>
</evidence>
<protein>
    <recommendedName>
        <fullName evidence="1">ChrB N-terminal domain-containing protein</fullName>
    </recommendedName>
</protein>
<dbReference type="EMBL" id="BAAATD010000012">
    <property type="protein sequence ID" value="GAA2625622.1"/>
    <property type="molecule type" value="Genomic_DNA"/>
</dbReference>
<name>A0ABP6CVP6_9ACTN</name>